<sequence length="221" mass="22845">DQPGTRHPAGADGSARLGRTRHHRAGGVGGRPAGAAGDGLPPAAQRGHPPAGRVPDLPGRHQPAARRPERHRRRLAGGAAAVRPGRPVGAGAVDPGARPVAARRPRGLRAGGGLVRPARPRVDLLRPAGPRGAEPHLAARRCRADAGAQLHRVHPRGQRAVERPADRGRRGPGRQLRDRGPLRRPAQLPRLRRHRPPGRVAGGAPGPAGPGRRGGAPAGGL</sequence>
<reference evidence="2" key="1">
    <citation type="submission" date="2020-02" db="EMBL/GenBank/DDBJ databases">
        <authorList>
            <person name="Meier V. D."/>
        </authorList>
    </citation>
    <scope>NUCLEOTIDE SEQUENCE</scope>
    <source>
        <strain evidence="2">AVDCRST_MAG48</strain>
    </source>
</reference>
<dbReference type="AlphaFoldDB" id="A0A6J4KAM8"/>
<evidence type="ECO:0000313" key="2">
    <source>
        <dbReference type="EMBL" id="CAA9300171.1"/>
    </source>
</evidence>
<name>A0A6J4KAM8_9ACTN</name>
<feature type="non-terminal residue" evidence="2">
    <location>
        <position position="1"/>
    </location>
</feature>
<feature type="non-terminal residue" evidence="2">
    <location>
        <position position="221"/>
    </location>
</feature>
<evidence type="ECO:0000256" key="1">
    <source>
        <dbReference type="SAM" id="MobiDB-lite"/>
    </source>
</evidence>
<organism evidence="2">
    <name type="scientific">uncultured Friedmanniella sp</name>
    <dbReference type="NCBI Taxonomy" id="335381"/>
    <lineage>
        <taxon>Bacteria</taxon>
        <taxon>Bacillati</taxon>
        <taxon>Actinomycetota</taxon>
        <taxon>Actinomycetes</taxon>
        <taxon>Propionibacteriales</taxon>
        <taxon>Nocardioidaceae</taxon>
        <taxon>Friedmanniella</taxon>
        <taxon>environmental samples</taxon>
    </lineage>
</organism>
<dbReference type="EMBL" id="CADCTS010000181">
    <property type="protein sequence ID" value="CAA9300171.1"/>
    <property type="molecule type" value="Genomic_DNA"/>
</dbReference>
<proteinExistence type="predicted"/>
<protein>
    <submittedName>
        <fullName evidence="2">Uncharacterized protein</fullName>
    </submittedName>
</protein>
<feature type="compositionally biased region" description="Gly residues" evidence="1">
    <location>
        <begin position="200"/>
        <end position="221"/>
    </location>
</feature>
<feature type="compositionally biased region" description="Low complexity" evidence="1">
    <location>
        <begin position="33"/>
        <end position="44"/>
    </location>
</feature>
<feature type="compositionally biased region" description="Basic and acidic residues" evidence="1">
    <location>
        <begin position="159"/>
        <end position="181"/>
    </location>
</feature>
<accession>A0A6J4KAM8</accession>
<gene>
    <name evidence="2" type="ORF">AVDCRST_MAG48-1260</name>
</gene>
<feature type="compositionally biased region" description="Low complexity" evidence="1">
    <location>
        <begin position="76"/>
        <end position="100"/>
    </location>
</feature>
<feature type="region of interest" description="Disordered" evidence="1">
    <location>
        <begin position="1"/>
        <end position="221"/>
    </location>
</feature>